<feature type="compositionally biased region" description="Polar residues" evidence="6">
    <location>
        <begin position="630"/>
        <end position="672"/>
    </location>
</feature>
<evidence type="ECO:0000256" key="6">
    <source>
        <dbReference type="SAM" id="MobiDB-lite"/>
    </source>
</evidence>
<evidence type="ECO:0008006" key="9">
    <source>
        <dbReference type="Google" id="ProtNLM"/>
    </source>
</evidence>
<sequence>MSTPNAGTSASPAPQNIGYPFLQSPNNPTGAMNFLPPNHQHPQQQQQQQHFMSTIDMSTASPIPGASGGQGDPGPSSLAQQQQQQQQGQGHFRPNFQQGGITPQQMQMLQQFSQAAQNQNGGVGGAIQNRQLTPQQMQVAMATMQAQQQGGQMNPQALMAAMRANQQGQGMQGGVGQQGQQQQQQQQQFQRPPNQQQMSNFNAMLQQPVGTPGTPNQQQPNPAQIAFQQQRLQQVMQQGMPVRPNPGSPVRPHQQQQSGSMPPPPIPGPQQQQQQQQLQGSLNPQQTPNSNGPQQMGNASQTNLTPQQQQFLINQRNALLSNPQFLAMPLQQQQAYIASQQQQFLRMMANNQLQGQAQQPQQSQQQPMQQAQTPGRPSSSHGTPGPAQSPIITRQGTPQQMSTPQAQQMGTPQSAHVHTPQQPLSSLPQHMNPPRPTSAASQRAPSPHQTIHGMPGSPAVMQPSQTPPPPGTMYPSSGSQPMSAPSPTHSNVSHHSQNHTPAPPSMSQPPHSSPPIHGRSQTPSQPQQTGTPQSGHAVSQVGINGQYQGNQQYQQQQMLQQQQQHQQNMGTPQQSAQPFPHVSQGGNQNGPSNSPMPQGAFTVQPIVPTLQNMTPAQQQQMASAMGFMSQAAQAQQTPAFGDGSQNVKPNQQGHGASSRKSSTGTQMPNIDTSDFPFDPRLLPMIQHLNNADWRANVQAQNPQLLVAVQSANSIFHTLRPDVVQRMQNYLFHSAKVQAAQQAVRPPSQGQIPGQQPQSSGVPGFSPNMGQAGTPGAIPPNQQQRIWQAQQAAQAQGSPASVSSSSPSVRPPPPHLPPASNMPGSPSPRNVSLDRRTSGSGKDKSGKDKTPQQASMPPPNFIPTHSVGPPRPPPYIPSEATSAPQPNTLVSAPILGHGSRLPSHGLPVKEWEDALRLDLPITNITHLPINEIDESEDPTFKGALPPMTKYETNQVKQWLEKDKQFITFERENQGKRMAKMKKWAEENDKSTPWWMLRKGETRNLPSQRLRILWPAEKDKDRAERTHKGRKQIKFSPAQLKSMAEVEDHIVPVRLDLEHDSYKLKDTFMWNCADKVVTPEIFAQSMCDDFAVPPQHFLSKIVTAIQERVQEYQDQVLPIIQRRPKEDNRGKLNSEGDSDTLAMIEIFRKVREGSILEEEIKTDPGMEENRDEEIKIVSLDDINGEESNHDDDLNRDEALIVEEKPMTVEEAMQNLPKEEMEELRILIKVDIIIGTQNLSDSFEWDLNSTVSPEEFAISYVTELGLSKEFATALAHDIHEQILVHKRSLFLVGHSFGSGLILDDEVRLAFLAPVTIPLRKEDLAMSLYTPIFNELREDQLAVIEAQREKESKRKKRAGRARRGIVLPDRDPIKTQRSLLNPLGPNGLPVFSAPELASTKDSAPLHRRRGAAIAAEANMALIAQDLPLTGPPSPAHNHHGPTISAKGKRIGRPPKNLSRASPASFRENSASIHDIHPSHPNHQSFLNTPSMSHIGIKRSFREDSMDDFNSTTHSPIPSSQGRKRINHSRIPDSPETDIQTATHTPIKENNGTTPLPSINEIAVEKKREFVDHDQHDVDDKPQIKDGIALSNWQTSLSSSSSRQMQSGTPTLTSPIKQTGHDKLKSHSGHDSSDSSDQDDDDEDEDDDDDNESDSTFASSRGKNNKRKKSFESGSQRSNNKQQGQGRNDTQTPARSSVVPPGKSPIVGISPGSGLGKKSIEIPQWASKALSDMKSKYPRDDFAIVQKPRPADHVNDLVEWRAKCIDCPGRIYSLGPGETLQNFEVHLKNRAHIANRLTREGKTH</sequence>
<feature type="region of interest" description="Disordered" evidence="6">
    <location>
        <begin position="352"/>
        <end position="538"/>
    </location>
</feature>
<reference evidence="7 8" key="1">
    <citation type="submission" date="2024-01" db="EMBL/GenBank/DDBJ databases">
        <title>Comparative genomics of Cryptococcus and Kwoniella reveals pathogenesis evolution and contrasting modes of karyotype evolution via chromosome fusion or intercentromeric recombination.</title>
        <authorList>
            <person name="Coelho M.A."/>
            <person name="David-Palma M."/>
            <person name="Shea T."/>
            <person name="Bowers K."/>
            <person name="McGinley-Smith S."/>
            <person name="Mohammad A.W."/>
            <person name="Gnirke A."/>
            <person name="Yurkov A.M."/>
            <person name="Nowrousian M."/>
            <person name="Sun S."/>
            <person name="Cuomo C.A."/>
            <person name="Heitman J."/>
        </authorList>
    </citation>
    <scope>NUCLEOTIDE SEQUENCE [LARGE SCALE GENOMIC DNA]</scope>
    <source>
        <strain evidence="7">CBS 11374</strain>
    </source>
</reference>
<feature type="region of interest" description="Disordered" evidence="6">
    <location>
        <begin position="1500"/>
        <end position="1552"/>
    </location>
</feature>
<dbReference type="InterPro" id="IPR006939">
    <property type="entry name" value="SNF5"/>
</dbReference>
<accession>A0ABZ1D8V1</accession>
<keyword evidence="5" id="KW-0539">Nucleus</keyword>
<feature type="compositionally biased region" description="Polar residues" evidence="6">
    <location>
        <begin position="474"/>
        <end position="500"/>
    </location>
</feature>
<evidence type="ECO:0000256" key="1">
    <source>
        <dbReference type="ARBA" id="ARBA00004123"/>
    </source>
</evidence>
<keyword evidence="3" id="KW-0805">Transcription regulation</keyword>
<feature type="compositionally biased region" description="Polar residues" evidence="6">
    <location>
        <begin position="390"/>
        <end position="429"/>
    </location>
</feature>
<feature type="compositionally biased region" description="Acidic residues" evidence="6">
    <location>
        <begin position="1629"/>
        <end position="1648"/>
    </location>
</feature>
<dbReference type="GeneID" id="87959636"/>
<feature type="compositionally biased region" description="Polar residues" evidence="6">
    <location>
        <begin position="584"/>
        <end position="596"/>
    </location>
</feature>
<comment type="similarity">
    <text evidence="2">Belongs to the SNF5 family.</text>
</comment>
<dbReference type="PANTHER" id="PTHR10019">
    <property type="entry name" value="SNF5"/>
    <property type="match status" value="1"/>
</dbReference>
<dbReference type="Proteomes" id="UP001329825">
    <property type="component" value="Chromosome 11"/>
</dbReference>
<feature type="compositionally biased region" description="Polar residues" evidence="6">
    <location>
        <begin position="287"/>
        <end position="304"/>
    </location>
</feature>
<evidence type="ECO:0000313" key="8">
    <source>
        <dbReference type="Proteomes" id="UP001329825"/>
    </source>
</evidence>
<feature type="compositionally biased region" description="Polar residues" evidence="6">
    <location>
        <begin position="1603"/>
        <end position="1612"/>
    </location>
</feature>
<feature type="region of interest" description="Disordered" evidence="6">
    <location>
        <begin position="551"/>
        <end position="601"/>
    </location>
</feature>
<feature type="region of interest" description="Disordered" evidence="6">
    <location>
        <begin position="614"/>
        <end position="675"/>
    </location>
</feature>
<feature type="compositionally biased region" description="Low complexity" evidence="6">
    <location>
        <begin position="352"/>
        <end position="372"/>
    </location>
</feature>
<feature type="compositionally biased region" description="Low complexity" evidence="6">
    <location>
        <begin position="551"/>
        <end position="574"/>
    </location>
</feature>
<name>A0ABZ1D8V1_9TREE</name>
<gene>
    <name evidence="7" type="ORF">IL334_007506</name>
</gene>
<feature type="region of interest" description="Disordered" evidence="6">
    <location>
        <begin position="1590"/>
        <end position="1710"/>
    </location>
</feature>
<feature type="compositionally biased region" description="Low complexity" evidence="6">
    <location>
        <begin position="269"/>
        <end position="286"/>
    </location>
</feature>
<evidence type="ECO:0000256" key="3">
    <source>
        <dbReference type="ARBA" id="ARBA00023015"/>
    </source>
</evidence>
<feature type="compositionally biased region" description="Basic and acidic residues" evidence="6">
    <location>
        <begin position="831"/>
        <end position="849"/>
    </location>
</feature>
<feature type="compositionally biased region" description="Low complexity" evidence="6">
    <location>
        <begin position="778"/>
        <end position="807"/>
    </location>
</feature>
<evidence type="ECO:0000313" key="7">
    <source>
        <dbReference type="EMBL" id="WRT70508.1"/>
    </source>
</evidence>
<keyword evidence="8" id="KW-1185">Reference proteome</keyword>
<feature type="compositionally biased region" description="Low complexity" evidence="6">
    <location>
        <begin position="80"/>
        <end position="90"/>
    </location>
</feature>
<evidence type="ECO:0000256" key="5">
    <source>
        <dbReference type="ARBA" id="ARBA00023242"/>
    </source>
</evidence>
<dbReference type="Pfam" id="PF04855">
    <property type="entry name" value="SNF5"/>
    <property type="match status" value="1"/>
</dbReference>
<feature type="region of interest" description="Disordered" evidence="6">
    <location>
        <begin position="165"/>
        <end position="195"/>
    </location>
</feature>
<feature type="compositionally biased region" description="Basic and acidic residues" evidence="6">
    <location>
        <begin position="1614"/>
        <end position="1628"/>
    </location>
</feature>
<feature type="compositionally biased region" description="Polar residues" evidence="6">
    <location>
        <begin position="51"/>
        <end position="61"/>
    </location>
</feature>
<evidence type="ECO:0000256" key="2">
    <source>
        <dbReference type="ARBA" id="ARBA00010239"/>
    </source>
</evidence>
<evidence type="ECO:0000256" key="4">
    <source>
        <dbReference type="ARBA" id="ARBA00023163"/>
    </source>
</evidence>
<organism evidence="7 8">
    <name type="scientific">Kwoniella shivajii</name>
    <dbReference type="NCBI Taxonomy" id="564305"/>
    <lineage>
        <taxon>Eukaryota</taxon>
        <taxon>Fungi</taxon>
        <taxon>Dikarya</taxon>
        <taxon>Basidiomycota</taxon>
        <taxon>Agaricomycotina</taxon>
        <taxon>Tremellomycetes</taxon>
        <taxon>Tremellales</taxon>
        <taxon>Cryptococcaceae</taxon>
        <taxon>Kwoniella</taxon>
    </lineage>
</organism>
<feature type="compositionally biased region" description="Low complexity" evidence="6">
    <location>
        <begin position="36"/>
        <end position="50"/>
    </location>
</feature>
<feature type="region of interest" description="Disordered" evidence="6">
    <location>
        <begin position="239"/>
        <end position="304"/>
    </location>
</feature>
<dbReference type="EMBL" id="CP141891">
    <property type="protein sequence ID" value="WRT70508.1"/>
    <property type="molecule type" value="Genomic_DNA"/>
</dbReference>
<feature type="compositionally biased region" description="Polar residues" evidence="6">
    <location>
        <begin position="438"/>
        <end position="449"/>
    </location>
</feature>
<feature type="compositionally biased region" description="Pro residues" evidence="6">
    <location>
        <begin position="501"/>
        <end position="513"/>
    </location>
</feature>
<feature type="compositionally biased region" description="Low complexity" evidence="6">
    <location>
        <begin position="745"/>
        <end position="766"/>
    </location>
</feature>
<feature type="compositionally biased region" description="Polar residues" evidence="6">
    <location>
        <begin position="1"/>
        <end position="14"/>
    </location>
</feature>
<feature type="compositionally biased region" description="Polar residues" evidence="6">
    <location>
        <begin position="373"/>
        <end position="382"/>
    </location>
</feature>
<keyword evidence="4" id="KW-0804">Transcription</keyword>
<feature type="compositionally biased region" description="Polar residues" evidence="6">
    <location>
        <begin position="1667"/>
        <end position="1690"/>
    </location>
</feature>
<dbReference type="RefSeq" id="XP_062795247.1">
    <property type="nucleotide sequence ID" value="XM_062939196.1"/>
</dbReference>
<feature type="compositionally biased region" description="Polar residues" evidence="6">
    <location>
        <begin position="1503"/>
        <end position="1516"/>
    </location>
</feature>
<feature type="region of interest" description="Disordered" evidence="6">
    <location>
        <begin position="1424"/>
        <end position="1461"/>
    </location>
</feature>
<proteinExistence type="inferred from homology"/>
<feature type="compositionally biased region" description="Low complexity" evidence="6">
    <location>
        <begin position="1590"/>
        <end position="1602"/>
    </location>
</feature>
<feature type="compositionally biased region" description="Low complexity" evidence="6">
    <location>
        <begin position="178"/>
        <end position="195"/>
    </location>
</feature>
<feature type="region of interest" description="Disordered" evidence="6">
    <location>
        <begin position="740"/>
        <end position="882"/>
    </location>
</feature>
<feature type="compositionally biased region" description="Polar residues" evidence="6">
    <location>
        <begin position="1532"/>
        <end position="1552"/>
    </location>
</feature>
<feature type="region of interest" description="Disordered" evidence="6">
    <location>
        <begin position="1"/>
        <end position="99"/>
    </location>
</feature>
<feature type="compositionally biased region" description="Low complexity" evidence="6">
    <location>
        <begin position="514"/>
        <end position="535"/>
    </location>
</feature>
<protein>
    <recommendedName>
        <fullName evidence="9">SWI/SNF chromatin-remodeling complex subunit snf5</fullName>
    </recommendedName>
</protein>
<comment type="subcellular location">
    <subcellularLocation>
        <location evidence="1">Nucleus</location>
    </subcellularLocation>
</comment>